<dbReference type="Gene3D" id="1.20.1260.100">
    <property type="entry name" value="TspO/MBR protein"/>
    <property type="match status" value="1"/>
</dbReference>
<proteinExistence type="predicted"/>
<comment type="caution">
    <text evidence="1">The sequence shown here is derived from an EMBL/GenBank/DDBJ whole genome shotgun (WGS) entry which is preliminary data.</text>
</comment>
<evidence type="ECO:0008006" key="3">
    <source>
        <dbReference type="Google" id="ProtNLM"/>
    </source>
</evidence>
<gene>
    <name evidence="1" type="ORF">GCM10009737_18880</name>
</gene>
<dbReference type="Proteomes" id="UP001501612">
    <property type="component" value="Unassembled WGS sequence"/>
</dbReference>
<keyword evidence="2" id="KW-1185">Reference proteome</keyword>
<dbReference type="InterPro" id="IPR038330">
    <property type="entry name" value="TspO/MBR-related_sf"/>
</dbReference>
<reference evidence="2" key="1">
    <citation type="journal article" date="2019" name="Int. J. Syst. Evol. Microbiol.">
        <title>The Global Catalogue of Microorganisms (GCM) 10K type strain sequencing project: providing services to taxonomists for standard genome sequencing and annotation.</title>
        <authorList>
            <consortium name="The Broad Institute Genomics Platform"/>
            <consortium name="The Broad Institute Genome Sequencing Center for Infectious Disease"/>
            <person name="Wu L."/>
            <person name="Ma J."/>
        </authorList>
    </citation>
    <scope>NUCLEOTIDE SEQUENCE [LARGE SCALE GENOMIC DNA]</scope>
    <source>
        <strain evidence="2">JCM 14046</strain>
    </source>
</reference>
<organism evidence="1 2">
    <name type="scientific">Nocardioides lentus</name>
    <dbReference type="NCBI Taxonomy" id="338077"/>
    <lineage>
        <taxon>Bacteria</taxon>
        <taxon>Bacillati</taxon>
        <taxon>Actinomycetota</taxon>
        <taxon>Actinomycetes</taxon>
        <taxon>Propionibacteriales</taxon>
        <taxon>Nocardioidaceae</taxon>
        <taxon>Nocardioides</taxon>
    </lineage>
</organism>
<name>A0ABP5AM98_9ACTN</name>
<evidence type="ECO:0000313" key="1">
    <source>
        <dbReference type="EMBL" id="GAA1917657.1"/>
    </source>
</evidence>
<sequence length="256" mass="26306">MRLRQRVDASRRPILPREPGYRGGMRLADAALAGSCAAFVLMPTVGQRLSEGEGYGEGPRSPLQPPGFAFGIWFPIFALAATDTVARLRDPRPDDEATRWPLASAYAGNAVWALLAQTGRHRVTPVALTAAATSAAVAVRRLAGGGAGRGTTSRTAGLLLGWTTLASAINVSAEARRDSAHEDGTRATALDVASLTTAGAALGALLRDQPPGGAAATTAATWGVATTALTPSRPRLVRVVAGALGATLVGLAARRR</sequence>
<accession>A0ABP5AM98</accession>
<evidence type="ECO:0000313" key="2">
    <source>
        <dbReference type="Proteomes" id="UP001501612"/>
    </source>
</evidence>
<protein>
    <recommendedName>
        <fullName evidence="3">Tryptophan-rich sensory protein</fullName>
    </recommendedName>
</protein>
<dbReference type="EMBL" id="BAAAMY010000004">
    <property type="protein sequence ID" value="GAA1917657.1"/>
    <property type="molecule type" value="Genomic_DNA"/>
</dbReference>